<organism evidence="4 5">
    <name type="scientific">Mycena metata</name>
    <dbReference type="NCBI Taxonomy" id="1033252"/>
    <lineage>
        <taxon>Eukaryota</taxon>
        <taxon>Fungi</taxon>
        <taxon>Dikarya</taxon>
        <taxon>Basidiomycota</taxon>
        <taxon>Agaricomycotina</taxon>
        <taxon>Agaricomycetes</taxon>
        <taxon>Agaricomycetidae</taxon>
        <taxon>Agaricales</taxon>
        <taxon>Marasmiineae</taxon>
        <taxon>Mycenaceae</taxon>
        <taxon>Mycena</taxon>
    </lineage>
</organism>
<comment type="caution">
    <text evidence="4">The sequence shown here is derived from an EMBL/GenBank/DDBJ whole genome shotgun (WGS) entry which is preliminary data.</text>
</comment>
<evidence type="ECO:0000313" key="5">
    <source>
        <dbReference type="Proteomes" id="UP001215598"/>
    </source>
</evidence>
<evidence type="ECO:0000259" key="3">
    <source>
        <dbReference type="Pfam" id="PF05368"/>
    </source>
</evidence>
<dbReference type="PANTHER" id="PTHR47706:SF9">
    <property type="entry name" value="NMRA-LIKE DOMAIN-CONTAINING PROTEIN-RELATED"/>
    <property type="match status" value="1"/>
</dbReference>
<dbReference type="Gene3D" id="3.40.50.720">
    <property type="entry name" value="NAD(P)-binding Rossmann-like Domain"/>
    <property type="match status" value="1"/>
</dbReference>
<dbReference type="InterPro" id="IPR036291">
    <property type="entry name" value="NAD(P)-bd_dom_sf"/>
</dbReference>
<accession>A0AAD7N5G7</accession>
<dbReference type="EMBL" id="JARKIB010000080">
    <property type="protein sequence ID" value="KAJ7746375.1"/>
    <property type="molecule type" value="Genomic_DNA"/>
</dbReference>
<dbReference type="Pfam" id="PF05368">
    <property type="entry name" value="NmrA"/>
    <property type="match status" value="1"/>
</dbReference>
<protein>
    <recommendedName>
        <fullName evidence="3">NmrA-like domain-containing protein</fullName>
    </recommendedName>
</protein>
<keyword evidence="2" id="KW-0560">Oxidoreductase</keyword>
<name>A0AAD7N5G7_9AGAR</name>
<proteinExistence type="predicted"/>
<evidence type="ECO:0000256" key="2">
    <source>
        <dbReference type="ARBA" id="ARBA00023002"/>
    </source>
</evidence>
<evidence type="ECO:0000256" key="1">
    <source>
        <dbReference type="ARBA" id="ARBA00022857"/>
    </source>
</evidence>
<keyword evidence="5" id="KW-1185">Reference proteome</keyword>
<feature type="domain" description="NmrA-like" evidence="3">
    <location>
        <begin position="8"/>
        <end position="212"/>
    </location>
</feature>
<sequence>MSAYKSFAVVGGGRVGLPVAAGLAAKNVSVIILSRSSTKTPPSGVQLVQVDTSDTAAVTAVLKEHKVDVVISTVDVGGGEWDVVQKPVVDAAKTAAVKLYIPGEFGVPTDGHTVGMLGSKNKFAQYVKHIGVPYLRIHNGGFIEFVPFFKGPDGKIPAIGKGETPISLTSVPDIAGERGFLVHVLTTLPPSELENRTLRIEGERVTLNEIARKLKTTLNHVESVEGQEFLTYMLKIFEYGGGSSGWDEVNKREGSEGAASGNALWPGHHWKTIEEALNL</sequence>
<evidence type="ECO:0000313" key="4">
    <source>
        <dbReference type="EMBL" id="KAJ7746375.1"/>
    </source>
</evidence>
<dbReference type="InterPro" id="IPR051609">
    <property type="entry name" value="NmrA/Isoflavone_reductase-like"/>
</dbReference>
<dbReference type="AlphaFoldDB" id="A0AAD7N5G7"/>
<dbReference type="Proteomes" id="UP001215598">
    <property type="component" value="Unassembled WGS sequence"/>
</dbReference>
<dbReference type="InterPro" id="IPR008030">
    <property type="entry name" value="NmrA-like"/>
</dbReference>
<dbReference type="SUPFAM" id="SSF51735">
    <property type="entry name" value="NAD(P)-binding Rossmann-fold domains"/>
    <property type="match status" value="1"/>
</dbReference>
<keyword evidence="1" id="KW-0521">NADP</keyword>
<dbReference type="PANTHER" id="PTHR47706">
    <property type="entry name" value="NMRA-LIKE FAMILY PROTEIN"/>
    <property type="match status" value="1"/>
</dbReference>
<dbReference type="GO" id="GO:0016491">
    <property type="term" value="F:oxidoreductase activity"/>
    <property type="evidence" value="ECO:0007669"/>
    <property type="project" value="UniProtKB-KW"/>
</dbReference>
<gene>
    <name evidence="4" type="ORF">B0H16DRAFT_1421903</name>
</gene>
<reference evidence="4" key="1">
    <citation type="submission" date="2023-03" db="EMBL/GenBank/DDBJ databases">
        <title>Massive genome expansion in bonnet fungi (Mycena s.s.) driven by repeated elements and novel gene families across ecological guilds.</title>
        <authorList>
            <consortium name="Lawrence Berkeley National Laboratory"/>
            <person name="Harder C.B."/>
            <person name="Miyauchi S."/>
            <person name="Viragh M."/>
            <person name="Kuo A."/>
            <person name="Thoen E."/>
            <person name="Andreopoulos B."/>
            <person name="Lu D."/>
            <person name="Skrede I."/>
            <person name="Drula E."/>
            <person name="Henrissat B."/>
            <person name="Morin E."/>
            <person name="Kohler A."/>
            <person name="Barry K."/>
            <person name="LaButti K."/>
            <person name="Morin E."/>
            <person name="Salamov A."/>
            <person name="Lipzen A."/>
            <person name="Mereny Z."/>
            <person name="Hegedus B."/>
            <person name="Baldrian P."/>
            <person name="Stursova M."/>
            <person name="Weitz H."/>
            <person name="Taylor A."/>
            <person name="Grigoriev I.V."/>
            <person name="Nagy L.G."/>
            <person name="Martin F."/>
            <person name="Kauserud H."/>
        </authorList>
    </citation>
    <scope>NUCLEOTIDE SEQUENCE</scope>
    <source>
        <strain evidence="4">CBHHK182m</strain>
    </source>
</reference>